<dbReference type="InterPro" id="IPR015020">
    <property type="entry name" value="Rv2525c-like_Glyco_Hydro-like"/>
</dbReference>
<dbReference type="InterPro" id="IPR002477">
    <property type="entry name" value="Peptidoglycan-bd-like"/>
</dbReference>
<gene>
    <name evidence="5" type="ORF">SAMN04488074_101309</name>
</gene>
<dbReference type="RefSeq" id="WP_090003813.1">
    <property type="nucleotide sequence ID" value="NZ_FNET01000001.1"/>
</dbReference>
<feature type="region of interest" description="Disordered" evidence="1">
    <location>
        <begin position="387"/>
        <end position="406"/>
    </location>
</feature>
<evidence type="ECO:0000313" key="5">
    <source>
        <dbReference type="EMBL" id="SDJ02615.1"/>
    </source>
</evidence>
<dbReference type="Pfam" id="PF01471">
    <property type="entry name" value="PG_binding_1"/>
    <property type="match status" value="2"/>
</dbReference>
<dbReference type="Pfam" id="PF08924">
    <property type="entry name" value="Rv2525c_GlyHyd-like"/>
    <property type="match status" value="1"/>
</dbReference>
<feature type="signal peptide" evidence="2">
    <location>
        <begin position="1"/>
        <end position="26"/>
    </location>
</feature>
<dbReference type="InterPro" id="IPR017853">
    <property type="entry name" value="GH"/>
</dbReference>
<sequence length="406" mass="43497">MNNRRLSRALLLAGTLLMPLPAPAYADTFSGKAFDTCETPSSATMQAWAASPYRSIGVYFGGDGRGCKTQANLTAGWVSEQKSRGWHLLPLYVGRQAPCSTTQSFRMSGDAATARDQGRANAGDAISRASALGLGQDVVLYNDMEHYDSSNTACRTAVLSYLTGWTERLHEAGHHSGVYSSAASGIRDLATVYRSATHARPDVIDFAWWNGVADTNAGSHVPSTYWSNHQRIHQYRGDFQETWGGVRIFIDANQVDLAPPVNRDFPAYPTISRGARGAAVSALQYLLRDDGRAPGAVDGDFGGGTESALKDFQSSVGLTADGEAGRRTWTALLSAGWQPRLQAGSTGLEVRRLQRALTAALGRSIAIDGSYGPATEQAVRDYQASRGLGVDGETGPQTWTALQRGQ</sequence>
<name>A0A1G8QDU6_9PSEU</name>
<dbReference type="InterPro" id="IPR036365">
    <property type="entry name" value="PGBD-like_sf"/>
</dbReference>
<evidence type="ECO:0000256" key="2">
    <source>
        <dbReference type="SAM" id="SignalP"/>
    </source>
</evidence>
<proteinExistence type="predicted"/>
<feature type="domain" description="Peptidoglycan binding-like" evidence="3">
    <location>
        <begin position="347"/>
        <end position="402"/>
    </location>
</feature>
<dbReference type="GO" id="GO:0016787">
    <property type="term" value="F:hydrolase activity"/>
    <property type="evidence" value="ECO:0007669"/>
    <property type="project" value="UniProtKB-KW"/>
</dbReference>
<evidence type="ECO:0000259" key="4">
    <source>
        <dbReference type="Pfam" id="PF08924"/>
    </source>
</evidence>
<dbReference type="Proteomes" id="UP000199682">
    <property type="component" value="Unassembled WGS sequence"/>
</dbReference>
<keyword evidence="2" id="KW-0732">Signal</keyword>
<evidence type="ECO:0000256" key="1">
    <source>
        <dbReference type="SAM" id="MobiDB-lite"/>
    </source>
</evidence>
<feature type="chain" id="PRO_5011626738" evidence="2">
    <location>
        <begin position="27"/>
        <end position="406"/>
    </location>
</feature>
<feature type="domain" description="Peptidoglycan binding-like" evidence="3">
    <location>
        <begin position="276"/>
        <end position="332"/>
    </location>
</feature>
<dbReference type="Gene3D" id="3.20.20.80">
    <property type="entry name" value="Glycosidases"/>
    <property type="match status" value="1"/>
</dbReference>
<dbReference type="SUPFAM" id="SSF51445">
    <property type="entry name" value="(Trans)glycosidases"/>
    <property type="match status" value="1"/>
</dbReference>
<reference evidence="6" key="1">
    <citation type="submission" date="2016-10" db="EMBL/GenBank/DDBJ databases">
        <authorList>
            <person name="Varghese N."/>
            <person name="Submissions S."/>
        </authorList>
    </citation>
    <scope>NUCLEOTIDE SEQUENCE [LARGE SCALE GENOMIC DNA]</scope>
    <source>
        <strain evidence="6">DSM 44796</strain>
    </source>
</reference>
<feature type="domain" description="Rv2525c-like glycoside hydrolase-like" evidence="4">
    <location>
        <begin position="46"/>
        <end position="255"/>
    </location>
</feature>
<protein>
    <submittedName>
        <fullName evidence="5">Peptidoglycan-binding (PGRP) domain of peptidoglycan hydrolases-containing protein</fullName>
    </submittedName>
</protein>
<organism evidence="5 6">
    <name type="scientific">Lentzea albidocapillata subsp. violacea</name>
    <dbReference type="NCBI Taxonomy" id="128104"/>
    <lineage>
        <taxon>Bacteria</taxon>
        <taxon>Bacillati</taxon>
        <taxon>Actinomycetota</taxon>
        <taxon>Actinomycetes</taxon>
        <taxon>Pseudonocardiales</taxon>
        <taxon>Pseudonocardiaceae</taxon>
        <taxon>Lentzea</taxon>
    </lineage>
</organism>
<dbReference type="SUPFAM" id="SSF47090">
    <property type="entry name" value="PGBD-like"/>
    <property type="match status" value="2"/>
</dbReference>
<keyword evidence="5" id="KW-0378">Hydrolase</keyword>
<dbReference type="AlphaFoldDB" id="A0A1G8QDU6"/>
<accession>A0A1G8QDU6</accession>
<dbReference type="EMBL" id="FNET01000001">
    <property type="protein sequence ID" value="SDJ02615.1"/>
    <property type="molecule type" value="Genomic_DNA"/>
</dbReference>
<feature type="compositionally biased region" description="Polar residues" evidence="1">
    <location>
        <begin position="395"/>
        <end position="406"/>
    </location>
</feature>
<dbReference type="Gene3D" id="1.10.101.10">
    <property type="entry name" value="PGBD-like superfamily/PGBD"/>
    <property type="match status" value="2"/>
</dbReference>
<evidence type="ECO:0000313" key="6">
    <source>
        <dbReference type="Proteomes" id="UP000199682"/>
    </source>
</evidence>
<evidence type="ECO:0000259" key="3">
    <source>
        <dbReference type="Pfam" id="PF01471"/>
    </source>
</evidence>
<dbReference type="InterPro" id="IPR036366">
    <property type="entry name" value="PGBDSf"/>
</dbReference>